<accession>A0A4R6J1K3</accession>
<dbReference type="SUPFAM" id="SSF54427">
    <property type="entry name" value="NTF2-like"/>
    <property type="match status" value="1"/>
</dbReference>
<dbReference type="InterPro" id="IPR032710">
    <property type="entry name" value="NTF2-like_dom_sf"/>
</dbReference>
<dbReference type="OrthoDB" id="117186at2"/>
<evidence type="ECO:0000313" key="1">
    <source>
        <dbReference type="EMBL" id="TDO29130.1"/>
    </source>
</evidence>
<keyword evidence="2" id="KW-1185">Reference proteome</keyword>
<dbReference type="Gene3D" id="3.10.450.50">
    <property type="match status" value="1"/>
</dbReference>
<reference evidence="1 2" key="1">
    <citation type="submission" date="2019-03" db="EMBL/GenBank/DDBJ databases">
        <title>Genomic Encyclopedia of Archaeal and Bacterial Type Strains, Phase II (KMG-II): from individual species to whole genera.</title>
        <authorList>
            <person name="Goeker M."/>
        </authorList>
    </citation>
    <scope>NUCLEOTIDE SEQUENCE [LARGE SCALE GENOMIC DNA]</scope>
    <source>
        <strain evidence="1 2">DSM 28323</strain>
    </source>
</reference>
<dbReference type="Proteomes" id="UP000295741">
    <property type="component" value="Unassembled WGS sequence"/>
</dbReference>
<name>A0A4R6J1K3_9BACT</name>
<dbReference type="InterPro" id="IPR039437">
    <property type="entry name" value="FrzH/put_lumazine-bd"/>
</dbReference>
<organism evidence="1 2">
    <name type="scientific">Sediminibacterium goheungense</name>
    <dbReference type="NCBI Taxonomy" id="1086393"/>
    <lineage>
        <taxon>Bacteria</taxon>
        <taxon>Pseudomonadati</taxon>
        <taxon>Bacteroidota</taxon>
        <taxon>Chitinophagia</taxon>
        <taxon>Chitinophagales</taxon>
        <taxon>Chitinophagaceae</taxon>
        <taxon>Sediminibacterium</taxon>
    </lineage>
</organism>
<proteinExistence type="predicted"/>
<dbReference type="RefSeq" id="WP_133473735.1">
    <property type="nucleotide sequence ID" value="NZ_SNWP01000010.1"/>
</dbReference>
<sequence>MRKIIIIVLLGISLTTHSQTPDEKAIKETIDSFFLSLEKQDTTLLKNVVFIDGQLWRVSNISNSRKFDMRDFRADINKLISKNKVKEIPHRYEIKIHNGIAMAWVPYEFLVNEKFSHCGVDVFTLIHASGVWKIVNASYTIDTTGCEELKKNK</sequence>
<comment type="caution">
    <text evidence="1">The sequence shown here is derived from an EMBL/GenBank/DDBJ whole genome shotgun (WGS) entry which is preliminary data.</text>
</comment>
<dbReference type="Pfam" id="PF12893">
    <property type="entry name" value="Lumazine_bd_2"/>
    <property type="match status" value="1"/>
</dbReference>
<protein>
    <submittedName>
        <fullName evidence="1">Putative lumazine-binding protein</fullName>
    </submittedName>
</protein>
<dbReference type="EMBL" id="SNWP01000010">
    <property type="protein sequence ID" value="TDO29130.1"/>
    <property type="molecule type" value="Genomic_DNA"/>
</dbReference>
<gene>
    <name evidence="1" type="ORF">BC659_1213</name>
</gene>
<evidence type="ECO:0000313" key="2">
    <source>
        <dbReference type="Proteomes" id="UP000295741"/>
    </source>
</evidence>
<dbReference type="AlphaFoldDB" id="A0A4R6J1K3"/>